<dbReference type="AlphaFoldDB" id="A0A6B9V923"/>
<organism evidence="1 2">
    <name type="scientific">Arachis hypogaea</name>
    <name type="common">Peanut</name>
    <dbReference type="NCBI Taxonomy" id="3818"/>
    <lineage>
        <taxon>Eukaryota</taxon>
        <taxon>Viridiplantae</taxon>
        <taxon>Streptophyta</taxon>
        <taxon>Embryophyta</taxon>
        <taxon>Tracheophyta</taxon>
        <taxon>Spermatophyta</taxon>
        <taxon>Magnoliopsida</taxon>
        <taxon>eudicotyledons</taxon>
        <taxon>Gunneridae</taxon>
        <taxon>Pentapetalae</taxon>
        <taxon>rosids</taxon>
        <taxon>fabids</taxon>
        <taxon>Fabales</taxon>
        <taxon>Fabaceae</taxon>
        <taxon>Papilionoideae</taxon>
        <taxon>50 kb inversion clade</taxon>
        <taxon>dalbergioids sensu lato</taxon>
        <taxon>Dalbergieae</taxon>
        <taxon>Pterocarpus clade</taxon>
        <taxon>Arachis</taxon>
    </lineage>
</organism>
<evidence type="ECO:0000313" key="2">
    <source>
        <dbReference type="Proteomes" id="UP000464620"/>
    </source>
</evidence>
<protein>
    <submittedName>
        <fullName evidence="1">Uncharacterized protein</fullName>
    </submittedName>
</protein>
<evidence type="ECO:0000313" key="1">
    <source>
        <dbReference type="EMBL" id="QHN77863.1"/>
    </source>
</evidence>
<reference evidence="1 2" key="1">
    <citation type="submission" date="2020-01" db="EMBL/GenBank/DDBJ databases">
        <title>Genome sequence of Arachis hypogaea, cultivar Shitouqi.</title>
        <authorList>
            <person name="Zhuang W."/>
            <person name="Chen H."/>
            <person name="Varshney R."/>
            <person name="Wang D."/>
            <person name="Ming R."/>
        </authorList>
    </citation>
    <scope>NUCLEOTIDE SEQUENCE [LARGE SCALE GENOMIC DNA]</scope>
    <source>
        <tissue evidence="1">Young leaf</tissue>
    </source>
</reference>
<sequence>MGTDHVPLRLSKHSRVLLHCRHGCFTLVYPYRPAPQFTKTHSACYGTRTDCG</sequence>
<dbReference type="Proteomes" id="UP000464620">
    <property type="component" value="Chromosome B09"/>
</dbReference>
<gene>
    <name evidence="1" type="ORF">DS421_19g656530</name>
</gene>
<proteinExistence type="predicted"/>
<dbReference type="EMBL" id="CP031001">
    <property type="protein sequence ID" value="QHN77863.1"/>
    <property type="molecule type" value="Genomic_DNA"/>
</dbReference>
<name>A0A6B9V923_ARAHY</name>
<accession>A0A6B9V923</accession>